<evidence type="ECO:0000256" key="5">
    <source>
        <dbReference type="ARBA" id="ARBA00022553"/>
    </source>
</evidence>
<keyword evidence="6" id="KW-0808">Transferase</keyword>
<dbReference type="InterPro" id="IPR004358">
    <property type="entry name" value="Sig_transdc_His_kin-like_C"/>
</dbReference>
<dbReference type="EC" id="2.7.13.3" evidence="3"/>
<dbReference type="InterPro" id="IPR011620">
    <property type="entry name" value="Sig_transdc_His_kinase_LytS_TM"/>
</dbReference>
<reference evidence="16 17" key="1">
    <citation type="submission" date="2024-09" db="EMBL/GenBank/DDBJ databases">
        <authorList>
            <person name="Sun Q."/>
            <person name="Mori K."/>
        </authorList>
    </citation>
    <scope>NUCLEOTIDE SEQUENCE [LARGE SCALE GENOMIC DNA]</scope>
    <source>
        <strain evidence="16 17">NCAIM B.02301</strain>
    </source>
</reference>
<sequence length="421" mass="47905">MENLYMNVLIILTSIFVYHIFVNVHQLFKRNNKLLLIILSVASIALCMKFPIYEHHGHVFDLRFIPILIGAVYGGRNVVLTLSLFSVVNRFFIGGDGFYVHFITIVIMFVLLYTWYIPKLNSLSLKKKIYYSIFLSLSYLLLEFLTCHLMFGTMTKIHPSLIFTSFVTKLLLTAGLIYLVEYLKKANEVMENYYIQDKFKGLSEMASSISHEVRNPLTVTKGFIQLVMKDENLNKEKRDQHLGLALQELNRAESIITDYLTYAKPYEEINLEPIDVVEEITYTINVINPLALMHNVKCRILHDESNVYFISIDRKKFQQLIINLAKNAIEAMPGGGELDVTISAEGKYVTIQLADSGVGMTEEELSRLGTPFFSLKEKGTGLGTMVVFRLVDALNGQISVESTKGIGTEFKVAFKRVEALS</sequence>
<evidence type="ECO:0000313" key="16">
    <source>
        <dbReference type="EMBL" id="MFC0559489.1"/>
    </source>
</evidence>
<dbReference type="PANTHER" id="PTHR43065">
    <property type="entry name" value="SENSOR HISTIDINE KINASE"/>
    <property type="match status" value="1"/>
</dbReference>
<comment type="catalytic activity">
    <reaction evidence="1">
        <text>ATP + protein L-histidine = ADP + protein N-phospho-L-histidine.</text>
        <dbReference type="EC" id="2.7.13.3"/>
    </reaction>
</comment>
<dbReference type="InterPro" id="IPR036890">
    <property type="entry name" value="HATPase_C_sf"/>
</dbReference>
<keyword evidence="17" id="KW-1185">Reference proteome</keyword>
<keyword evidence="9" id="KW-0418">Kinase</keyword>
<feature type="transmembrane region" description="Helical" evidence="14">
    <location>
        <begin position="129"/>
        <end position="151"/>
    </location>
</feature>
<comment type="caution">
    <text evidence="16">The sequence shown here is derived from an EMBL/GenBank/DDBJ whole genome shotgun (WGS) entry which is preliminary data.</text>
</comment>
<name>A0ABV6NGE0_9BACI</name>
<protein>
    <recommendedName>
        <fullName evidence="3">histidine kinase</fullName>
        <ecNumber evidence="3">2.7.13.3</ecNumber>
    </recommendedName>
</protein>
<keyword evidence="8" id="KW-0547">Nucleotide-binding</keyword>
<dbReference type="Pfam" id="PF00512">
    <property type="entry name" value="HisKA"/>
    <property type="match status" value="1"/>
</dbReference>
<gene>
    <name evidence="16" type="ORF">ACFFH4_10550</name>
</gene>
<proteinExistence type="predicted"/>
<evidence type="ECO:0000256" key="3">
    <source>
        <dbReference type="ARBA" id="ARBA00012438"/>
    </source>
</evidence>
<evidence type="ECO:0000313" key="17">
    <source>
        <dbReference type="Proteomes" id="UP001589833"/>
    </source>
</evidence>
<dbReference type="SUPFAM" id="SSF47384">
    <property type="entry name" value="Homodimeric domain of signal transducing histidine kinase"/>
    <property type="match status" value="1"/>
</dbReference>
<dbReference type="GO" id="GO:0005524">
    <property type="term" value="F:ATP binding"/>
    <property type="evidence" value="ECO:0007669"/>
    <property type="project" value="UniProtKB-KW"/>
</dbReference>
<keyword evidence="5" id="KW-0597">Phosphoprotein</keyword>
<dbReference type="InterPro" id="IPR005467">
    <property type="entry name" value="His_kinase_dom"/>
</dbReference>
<dbReference type="Gene3D" id="3.30.565.10">
    <property type="entry name" value="Histidine kinase-like ATPase, C-terminal domain"/>
    <property type="match status" value="1"/>
</dbReference>
<feature type="domain" description="Histidine kinase" evidence="15">
    <location>
        <begin position="208"/>
        <end position="418"/>
    </location>
</feature>
<evidence type="ECO:0000256" key="11">
    <source>
        <dbReference type="ARBA" id="ARBA00022989"/>
    </source>
</evidence>
<evidence type="ECO:0000256" key="4">
    <source>
        <dbReference type="ARBA" id="ARBA00022475"/>
    </source>
</evidence>
<keyword evidence="11 14" id="KW-1133">Transmembrane helix</keyword>
<evidence type="ECO:0000256" key="2">
    <source>
        <dbReference type="ARBA" id="ARBA00004651"/>
    </source>
</evidence>
<dbReference type="EMBL" id="JBHLTR010000013">
    <property type="protein sequence ID" value="MFC0559489.1"/>
    <property type="molecule type" value="Genomic_DNA"/>
</dbReference>
<accession>A0ABV6NGE0</accession>
<dbReference type="InterPro" id="IPR003661">
    <property type="entry name" value="HisK_dim/P_dom"/>
</dbReference>
<dbReference type="SMART" id="SM00387">
    <property type="entry name" value="HATPase_c"/>
    <property type="match status" value="1"/>
</dbReference>
<evidence type="ECO:0000256" key="13">
    <source>
        <dbReference type="ARBA" id="ARBA00023136"/>
    </source>
</evidence>
<dbReference type="PANTHER" id="PTHR43065:SF46">
    <property type="entry name" value="C4-DICARBOXYLATE TRANSPORT SENSOR PROTEIN DCTB"/>
    <property type="match status" value="1"/>
</dbReference>
<dbReference type="Gene3D" id="1.10.287.130">
    <property type="match status" value="1"/>
</dbReference>
<keyword evidence="7 14" id="KW-0812">Transmembrane</keyword>
<keyword evidence="13 14" id="KW-0472">Membrane</keyword>
<evidence type="ECO:0000256" key="6">
    <source>
        <dbReference type="ARBA" id="ARBA00022679"/>
    </source>
</evidence>
<feature type="transmembrane region" description="Helical" evidence="14">
    <location>
        <begin position="157"/>
        <end position="180"/>
    </location>
</feature>
<evidence type="ECO:0000256" key="7">
    <source>
        <dbReference type="ARBA" id="ARBA00022692"/>
    </source>
</evidence>
<feature type="transmembrane region" description="Helical" evidence="14">
    <location>
        <begin position="7"/>
        <end position="28"/>
    </location>
</feature>
<feature type="transmembrane region" description="Helical" evidence="14">
    <location>
        <begin position="34"/>
        <end position="52"/>
    </location>
</feature>
<feature type="transmembrane region" description="Helical" evidence="14">
    <location>
        <begin position="64"/>
        <end position="86"/>
    </location>
</feature>
<keyword evidence="10 16" id="KW-0067">ATP-binding</keyword>
<evidence type="ECO:0000256" key="1">
    <source>
        <dbReference type="ARBA" id="ARBA00000085"/>
    </source>
</evidence>
<dbReference type="Pfam" id="PF02518">
    <property type="entry name" value="HATPase_c"/>
    <property type="match status" value="1"/>
</dbReference>
<dbReference type="InterPro" id="IPR036097">
    <property type="entry name" value="HisK_dim/P_sf"/>
</dbReference>
<evidence type="ECO:0000256" key="14">
    <source>
        <dbReference type="SAM" id="Phobius"/>
    </source>
</evidence>
<evidence type="ECO:0000256" key="12">
    <source>
        <dbReference type="ARBA" id="ARBA00023012"/>
    </source>
</evidence>
<dbReference type="Proteomes" id="UP001589833">
    <property type="component" value="Unassembled WGS sequence"/>
</dbReference>
<dbReference type="PRINTS" id="PR00344">
    <property type="entry name" value="BCTRLSENSOR"/>
</dbReference>
<evidence type="ECO:0000256" key="8">
    <source>
        <dbReference type="ARBA" id="ARBA00022741"/>
    </source>
</evidence>
<keyword evidence="12" id="KW-0902">Two-component regulatory system</keyword>
<dbReference type="SUPFAM" id="SSF55874">
    <property type="entry name" value="ATPase domain of HSP90 chaperone/DNA topoisomerase II/histidine kinase"/>
    <property type="match status" value="1"/>
</dbReference>
<evidence type="ECO:0000256" key="10">
    <source>
        <dbReference type="ARBA" id="ARBA00022840"/>
    </source>
</evidence>
<feature type="transmembrane region" description="Helical" evidence="14">
    <location>
        <begin position="98"/>
        <end position="117"/>
    </location>
</feature>
<evidence type="ECO:0000259" key="15">
    <source>
        <dbReference type="PROSITE" id="PS50109"/>
    </source>
</evidence>
<evidence type="ECO:0000256" key="9">
    <source>
        <dbReference type="ARBA" id="ARBA00022777"/>
    </source>
</evidence>
<organism evidence="16 17">
    <name type="scientific">Halalkalibacter alkalisediminis</name>
    <dbReference type="NCBI Taxonomy" id="935616"/>
    <lineage>
        <taxon>Bacteria</taxon>
        <taxon>Bacillati</taxon>
        <taxon>Bacillota</taxon>
        <taxon>Bacilli</taxon>
        <taxon>Bacillales</taxon>
        <taxon>Bacillaceae</taxon>
        <taxon>Halalkalibacter</taxon>
    </lineage>
</organism>
<dbReference type="InterPro" id="IPR003594">
    <property type="entry name" value="HATPase_dom"/>
</dbReference>
<dbReference type="RefSeq" id="WP_273841506.1">
    <property type="nucleotide sequence ID" value="NZ_JAQQWT010000004.1"/>
</dbReference>
<dbReference type="PROSITE" id="PS50109">
    <property type="entry name" value="HIS_KIN"/>
    <property type="match status" value="1"/>
</dbReference>
<dbReference type="SMART" id="SM00388">
    <property type="entry name" value="HisKA"/>
    <property type="match status" value="1"/>
</dbReference>
<dbReference type="Pfam" id="PF07694">
    <property type="entry name" value="5TM-5TMR_LYT"/>
    <property type="match status" value="1"/>
</dbReference>
<dbReference type="CDD" id="cd00082">
    <property type="entry name" value="HisKA"/>
    <property type="match status" value="1"/>
</dbReference>
<keyword evidence="4" id="KW-1003">Cell membrane</keyword>
<comment type="subcellular location">
    <subcellularLocation>
        <location evidence="2">Cell membrane</location>
        <topology evidence="2">Multi-pass membrane protein</topology>
    </subcellularLocation>
</comment>